<name>B1G8B0_PARG4</name>
<accession>B1G8B0</accession>
<sequence>MPRCGPEGFAAVAIDRPGCLAVSDAARSGGIGVELSRAVSVETRKGKLHRAASTCEQTKMMALRDRLHAIQFGIVAGVPAHEHDGETLLYSIDVPYEFRDCIQQSCVKGQKLDRWSPDSRQSVMRRSPEIFWLAYTWHGWEACRSMS</sequence>
<reference evidence="1 2" key="1">
    <citation type="submission" date="2008-03" db="EMBL/GenBank/DDBJ databases">
        <title>Sequencing of the draft genome and assembly of Burkholderia graminis C4D1M.</title>
        <authorList>
            <consortium name="US DOE Joint Genome Institute (JGI-PGF)"/>
            <person name="Copeland A."/>
            <person name="Lucas S."/>
            <person name="Lapidus A."/>
            <person name="Glavina del Rio T."/>
            <person name="Dalin E."/>
            <person name="Tice H."/>
            <person name="Bruce D."/>
            <person name="Goodwin L."/>
            <person name="Pitluck S."/>
            <person name="Larimer F."/>
            <person name="Land M.L."/>
            <person name="Hauser L."/>
            <person name="Tiedje J."/>
            <person name="Richardson P."/>
        </authorList>
    </citation>
    <scope>NUCLEOTIDE SEQUENCE [LARGE SCALE GENOMIC DNA]</scope>
    <source>
        <strain evidence="2">ATCC 700544 / DSM 17151 / LMG 18924 / NCIMB 13744 / C4D1M</strain>
    </source>
</reference>
<keyword evidence="2" id="KW-1185">Reference proteome</keyword>
<dbReference type="EMBL" id="ABLD01000025">
    <property type="protein sequence ID" value="EDT07609.1"/>
    <property type="molecule type" value="Genomic_DNA"/>
</dbReference>
<dbReference type="AlphaFoldDB" id="B1G8B0"/>
<evidence type="ECO:0000313" key="2">
    <source>
        <dbReference type="Proteomes" id="UP000005045"/>
    </source>
</evidence>
<evidence type="ECO:0000313" key="1">
    <source>
        <dbReference type="EMBL" id="EDT07609.1"/>
    </source>
</evidence>
<dbReference type="Proteomes" id="UP000005045">
    <property type="component" value="Unassembled WGS sequence"/>
</dbReference>
<comment type="caution">
    <text evidence="1">The sequence shown here is derived from an EMBL/GenBank/DDBJ whole genome shotgun (WGS) entry which is preliminary data.</text>
</comment>
<organism evidence="1 2">
    <name type="scientific">Paraburkholderia graminis (strain ATCC 700544 / DSM 17151 / LMG 18924 / NCIMB 13744 / C4D1M)</name>
    <dbReference type="NCBI Taxonomy" id="396598"/>
    <lineage>
        <taxon>Bacteria</taxon>
        <taxon>Pseudomonadati</taxon>
        <taxon>Pseudomonadota</taxon>
        <taxon>Betaproteobacteria</taxon>
        <taxon>Burkholderiales</taxon>
        <taxon>Burkholderiaceae</taxon>
        <taxon>Paraburkholderia</taxon>
    </lineage>
</organism>
<proteinExistence type="predicted"/>
<gene>
    <name evidence="1" type="ORF">BgramDRAFT_5578</name>
</gene>
<protein>
    <submittedName>
        <fullName evidence="1">Uncharacterized protein</fullName>
    </submittedName>
</protein>